<comment type="caution">
    <text evidence="2">The sequence shown here is derived from an EMBL/GenBank/DDBJ whole genome shotgun (WGS) entry which is preliminary data.</text>
</comment>
<dbReference type="Pfam" id="PF12770">
    <property type="entry name" value="CHAT"/>
    <property type="match status" value="1"/>
</dbReference>
<dbReference type="InterPro" id="IPR011990">
    <property type="entry name" value="TPR-like_helical_dom_sf"/>
</dbReference>
<dbReference type="SUPFAM" id="SSF48452">
    <property type="entry name" value="TPR-like"/>
    <property type="match status" value="2"/>
</dbReference>
<organism evidence="2 3">
    <name type="scientific">Modestobacter versicolor</name>
    <dbReference type="NCBI Taxonomy" id="429133"/>
    <lineage>
        <taxon>Bacteria</taxon>
        <taxon>Bacillati</taxon>
        <taxon>Actinomycetota</taxon>
        <taxon>Actinomycetes</taxon>
        <taxon>Geodermatophilales</taxon>
        <taxon>Geodermatophilaceae</taxon>
        <taxon>Modestobacter</taxon>
    </lineage>
</organism>
<name>A0A839XYW5_9ACTN</name>
<protein>
    <submittedName>
        <fullName evidence="2">Tetratricopeptide (TPR) repeat protein</fullName>
    </submittedName>
</protein>
<gene>
    <name evidence="2" type="ORF">FHX36_000137</name>
</gene>
<dbReference type="Proteomes" id="UP000580718">
    <property type="component" value="Unassembled WGS sequence"/>
</dbReference>
<proteinExistence type="predicted"/>
<dbReference type="InterPro" id="IPR024983">
    <property type="entry name" value="CHAT_dom"/>
</dbReference>
<evidence type="ECO:0000259" key="1">
    <source>
        <dbReference type="Pfam" id="PF12770"/>
    </source>
</evidence>
<feature type="domain" description="CHAT" evidence="1">
    <location>
        <begin position="621"/>
        <end position="867"/>
    </location>
</feature>
<evidence type="ECO:0000313" key="3">
    <source>
        <dbReference type="Proteomes" id="UP000580718"/>
    </source>
</evidence>
<evidence type="ECO:0000313" key="2">
    <source>
        <dbReference type="EMBL" id="MBB3674402.1"/>
    </source>
</evidence>
<dbReference type="EMBL" id="JACIBU010000001">
    <property type="protein sequence ID" value="MBB3674402.1"/>
    <property type="molecule type" value="Genomic_DNA"/>
</dbReference>
<reference evidence="2 3" key="1">
    <citation type="submission" date="2020-08" db="EMBL/GenBank/DDBJ databases">
        <title>Sequencing the genomes of 1000 actinobacteria strains.</title>
        <authorList>
            <person name="Klenk H.-P."/>
        </authorList>
    </citation>
    <scope>NUCLEOTIDE SEQUENCE [LARGE SCALE GENOMIC DNA]</scope>
    <source>
        <strain evidence="2 3">DSM 16678</strain>
    </source>
</reference>
<sequence length="868" mass="90904">MTAARTLAEQALREYLADPVAGRAAATRARDEALAERDWSTASLAERVLALIAGHLADSVAAQRHGEAAVRHGTRAGDAGAVALARADLAYVHARCGRTQAALRELARVPDVPGPDAGSLLMKRALALETLGRWNAALETYERALRVVRRSGDGQELGLLLANRGVLHIRLGRAGAAEHDFLEADALLATVGSGMHRTIVQHNLGYVAALRGHVPLALSRYDDAERGYLEHREVPLELWMDRCELLLAAGLGAEARAAAQRAVELATARREPAELAEARLRLAQAALADGDPAAAQDLADSAARALSRQRRPGWAALAYWTRLQACAVQQPDGVDVPLLRRAATRLERAGWPGTALEARLQAAQVALALGRRDTALADLAQVRAARSTGPVWHRQLGWHAEALHRLSTGDRTGALRAAARGIALVDEHRATLGATDLRAAASGRAEALAALGLELAVAGGRAETVWCWTERTRAAALLRPPAQPRDTEDVETDLAELRALVRQHQQAAQAAEPDPALVRRQVQLEERIRRAPRRADGDGGPGQRFEPRQVLAALGERALVEFAVVDGRLTAVVAVAGRVRVHRLGPVDAVAREMHHLFFALRRMAGPVAGPGLRSRLATAAARIDAAVLAPLAAEFGDRDLVVVPTQPLHALPWSVLPSCRGRAVSVAPSAALWLTATGRPMPAGGRTVLVAGPDLVHAELEVKELAELHPGATVLTGDRARVADVLTATAGAALVHLAAHGRFRADAPQFSALDLADGPLTGHDVERLPVAPGCAVLSACETGTTAVLAGGELLGLAASLLAIGVRTVIAPVLQVPDAETAPLMTGLHSGLRAGQPAAAALAAAAERAAAGSDADAATAAAFICVGA</sequence>
<dbReference type="PANTHER" id="PTHR10098:SF108">
    <property type="entry name" value="TETRATRICOPEPTIDE REPEAT PROTEIN 28"/>
    <property type="match status" value="1"/>
</dbReference>
<dbReference type="AlphaFoldDB" id="A0A839XYW5"/>
<dbReference type="Gene3D" id="1.25.40.10">
    <property type="entry name" value="Tetratricopeptide repeat domain"/>
    <property type="match status" value="2"/>
</dbReference>
<accession>A0A839XYW5</accession>
<dbReference type="PANTHER" id="PTHR10098">
    <property type="entry name" value="RAPSYN-RELATED"/>
    <property type="match status" value="1"/>
</dbReference>
<dbReference type="RefSeq" id="WP_183513417.1">
    <property type="nucleotide sequence ID" value="NZ_JACIBU010000001.1"/>
</dbReference>